<keyword evidence="4" id="KW-1185">Reference proteome</keyword>
<keyword evidence="2" id="KW-0812">Transmembrane</keyword>
<feature type="transmembrane region" description="Helical" evidence="2">
    <location>
        <begin position="59"/>
        <end position="79"/>
    </location>
</feature>
<feature type="compositionally biased region" description="Low complexity" evidence="1">
    <location>
        <begin position="11"/>
        <end position="43"/>
    </location>
</feature>
<dbReference type="EMBL" id="JHDU01000034">
    <property type="protein sequence ID" value="KDR61054.1"/>
    <property type="molecule type" value="Genomic_DNA"/>
</dbReference>
<evidence type="ECO:0000256" key="1">
    <source>
        <dbReference type="SAM" id="MobiDB-lite"/>
    </source>
</evidence>
<dbReference type="Proteomes" id="UP000027443">
    <property type="component" value="Unassembled WGS sequence"/>
</dbReference>
<evidence type="ECO:0000313" key="3">
    <source>
        <dbReference type="EMBL" id="KDR61054.1"/>
    </source>
</evidence>
<feature type="region of interest" description="Disordered" evidence="1">
    <location>
        <begin position="1"/>
        <end position="53"/>
    </location>
</feature>
<keyword evidence="2" id="KW-1133">Transmembrane helix</keyword>
<organism evidence="3 4">
    <name type="scientific">Streptomyces wadayamensis</name>
    <dbReference type="NCBI Taxonomy" id="141454"/>
    <lineage>
        <taxon>Bacteria</taxon>
        <taxon>Bacillati</taxon>
        <taxon>Actinomycetota</taxon>
        <taxon>Actinomycetes</taxon>
        <taxon>Kitasatosporales</taxon>
        <taxon>Streptomycetaceae</taxon>
        <taxon>Streptomyces</taxon>
    </lineage>
</organism>
<proteinExistence type="predicted"/>
<accession>A0ABR4S9G6</accession>
<evidence type="ECO:0000256" key="2">
    <source>
        <dbReference type="SAM" id="Phobius"/>
    </source>
</evidence>
<evidence type="ECO:0008006" key="5">
    <source>
        <dbReference type="Google" id="ProtNLM"/>
    </source>
</evidence>
<sequence>MDTSDPSRPGAEATPAEPSAEAPAQAPAEAPAQAPSEVSAEPPAETPARRRRPRGLTTLIVACAALVGVVGGTATGYAVQAEREPTPLPPLSQADLAYPEKALPESKRPAPLPAKHDTAVKADGDLRKLLVAKPKGYTEDPSSGVLGLGNPTVDNWLSPGGYSAEYIESSQHFTDSLGSGIRRVAAANWRGSGNAHISVRLVQFRPGPLAEAQAVAMSSRQEAATHTRTGEVDNFIKSEKAAWYYVQEPDAKPGYQTSYVARAFGYRGDTMFDLNFFDTKPLSEKAIKALALKQLERL</sequence>
<protein>
    <recommendedName>
        <fullName evidence="5">Serine/threonine protein kinase</fullName>
    </recommendedName>
</protein>
<evidence type="ECO:0000313" key="4">
    <source>
        <dbReference type="Proteomes" id="UP000027443"/>
    </source>
</evidence>
<gene>
    <name evidence="3" type="ORF">DC60_09260</name>
</gene>
<keyword evidence="2" id="KW-0472">Membrane</keyword>
<dbReference type="RefSeq" id="WP_049978443.1">
    <property type="nucleotide sequence ID" value="NZ_JHDU01000034.1"/>
</dbReference>
<name>A0ABR4S9G6_9ACTN</name>
<reference evidence="3 4" key="1">
    <citation type="submission" date="2014-03" db="EMBL/GenBank/DDBJ databases">
        <title>Genome Sequence of Streptomyces wadayamensis A23 strain, an endophytic actinobacteria from Citrus reticulata.</title>
        <authorList>
            <person name="de Oliveira L.G."/>
            <person name="Tormet G.D."/>
            <person name="Marcon J."/>
            <person name="Samborsky M."/>
            <person name="Araujo W.L."/>
            <person name="de Azevedo J.L."/>
        </authorList>
    </citation>
    <scope>NUCLEOTIDE SEQUENCE [LARGE SCALE GENOMIC DNA]</scope>
    <source>
        <strain evidence="3 4">A23</strain>
    </source>
</reference>
<comment type="caution">
    <text evidence="3">The sequence shown here is derived from an EMBL/GenBank/DDBJ whole genome shotgun (WGS) entry which is preliminary data.</text>
</comment>